<gene>
    <name evidence="1" type="ORF">OSB04_029119</name>
</gene>
<proteinExistence type="predicted"/>
<protein>
    <submittedName>
        <fullName evidence="1">Uncharacterized protein</fullName>
    </submittedName>
</protein>
<dbReference type="EMBL" id="JARYMX010000007">
    <property type="protein sequence ID" value="KAJ9542613.1"/>
    <property type="molecule type" value="Genomic_DNA"/>
</dbReference>
<sequence>MSEEAVVLPLEEVQINEQLCITEEPTEMLDREIKQLRRNTNCEGSLELKTWTIVYLGARSFYEEQVPPPVYKRISWKWQIVNFGTKFLSTGGKCDNRQFLALSCHTSFFRISGVLHLLDDDDLKDLDEEKVEDKEPEVADVEEEAIKDKASGSDTVTQHCMLFVLSCDLGLRKIRNVSFVLIRVFVRLANCLALLRCSRALQHLTCDSCDFCRAIPAISMQFNRAILAMIVRYLRFIVRYLRRKMTKGWPLAWPTALRCLTFCSIVRFLATGIWASIGNTASHPYTKEYGVCPVDVLGVVRFVHRTEGSSSTHLPFAPFNLLRIELTTTLLLDSASPLD</sequence>
<keyword evidence="2" id="KW-1185">Reference proteome</keyword>
<evidence type="ECO:0000313" key="1">
    <source>
        <dbReference type="EMBL" id="KAJ9542613.1"/>
    </source>
</evidence>
<reference evidence="1" key="1">
    <citation type="submission" date="2023-03" db="EMBL/GenBank/DDBJ databases">
        <title>Chromosome-scale reference genome and RAD-based genetic map of yellow starthistle (Centaurea solstitialis) reveal putative structural variation and QTLs associated with invader traits.</title>
        <authorList>
            <person name="Reatini B."/>
            <person name="Cang F.A."/>
            <person name="Jiang Q."/>
            <person name="Mckibben M.T.W."/>
            <person name="Barker M.S."/>
            <person name="Rieseberg L.H."/>
            <person name="Dlugosch K.M."/>
        </authorList>
    </citation>
    <scope>NUCLEOTIDE SEQUENCE</scope>
    <source>
        <strain evidence="1">CAN-66</strain>
        <tissue evidence="1">Leaf</tissue>
    </source>
</reference>
<accession>A0AA38SPJ3</accession>
<name>A0AA38SPJ3_9ASTR</name>
<evidence type="ECO:0000313" key="2">
    <source>
        <dbReference type="Proteomes" id="UP001172457"/>
    </source>
</evidence>
<comment type="caution">
    <text evidence="1">The sequence shown here is derived from an EMBL/GenBank/DDBJ whole genome shotgun (WGS) entry which is preliminary data.</text>
</comment>
<dbReference type="AlphaFoldDB" id="A0AA38SPJ3"/>
<organism evidence="1 2">
    <name type="scientific">Centaurea solstitialis</name>
    <name type="common">yellow star-thistle</name>
    <dbReference type="NCBI Taxonomy" id="347529"/>
    <lineage>
        <taxon>Eukaryota</taxon>
        <taxon>Viridiplantae</taxon>
        <taxon>Streptophyta</taxon>
        <taxon>Embryophyta</taxon>
        <taxon>Tracheophyta</taxon>
        <taxon>Spermatophyta</taxon>
        <taxon>Magnoliopsida</taxon>
        <taxon>eudicotyledons</taxon>
        <taxon>Gunneridae</taxon>
        <taxon>Pentapetalae</taxon>
        <taxon>asterids</taxon>
        <taxon>campanulids</taxon>
        <taxon>Asterales</taxon>
        <taxon>Asteraceae</taxon>
        <taxon>Carduoideae</taxon>
        <taxon>Cardueae</taxon>
        <taxon>Centaureinae</taxon>
        <taxon>Centaurea</taxon>
    </lineage>
</organism>
<dbReference type="Proteomes" id="UP001172457">
    <property type="component" value="Chromosome 7"/>
</dbReference>